<evidence type="ECO:0000256" key="1">
    <source>
        <dbReference type="ARBA" id="ARBA00022737"/>
    </source>
</evidence>
<dbReference type="EMBL" id="LCZI01000305">
    <property type="protein sequence ID" value="KKZ67219.1"/>
    <property type="molecule type" value="Genomic_DNA"/>
</dbReference>
<dbReference type="VEuPathDB" id="FungiDB:EMCG_07085"/>
<dbReference type="PANTHER" id="PTHR24171">
    <property type="entry name" value="ANKYRIN REPEAT DOMAIN-CONTAINING PROTEIN 39-RELATED"/>
    <property type="match status" value="1"/>
</dbReference>
<accession>A0A0G2J612</accession>
<dbReference type="Gene3D" id="1.25.40.20">
    <property type="entry name" value="Ankyrin repeat-containing domain"/>
    <property type="match status" value="1"/>
</dbReference>
<sequence>MLINKNDVNLFKELIKVRQKDLLSKPMFYDVEETMNDAIETGRVDMVRLFVKYGATVKAVQFYKTLSSCLASEDVLQLTQIFITASSFKENCPDAIGMAIVILQGFYNLSSTRKYLAIMLLHAGFDKNHQDTALYRTPLHCAADGKYTEIFHLLLRAGADVSLRDKYDRTAFDAVNGVCMYTGDTV</sequence>
<comment type="caution">
    <text evidence="4">The sequence shown here is derived from an EMBL/GenBank/DDBJ whole genome shotgun (WGS) entry which is preliminary data.</text>
</comment>
<dbReference type="Pfam" id="PF00023">
    <property type="entry name" value="Ank"/>
    <property type="match status" value="1"/>
</dbReference>
<dbReference type="InterPro" id="IPR036770">
    <property type="entry name" value="Ankyrin_rpt-contain_sf"/>
</dbReference>
<reference evidence="5" key="1">
    <citation type="journal article" date="2015" name="PLoS Genet.">
        <title>The dynamic genome and transcriptome of the human fungal pathogen Blastomyces and close relative Emmonsia.</title>
        <authorList>
            <person name="Munoz J.F."/>
            <person name="Gauthier G.M."/>
            <person name="Desjardins C.A."/>
            <person name="Gallo J.E."/>
            <person name="Holder J."/>
            <person name="Sullivan T.D."/>
            <person name="Marty A.J."/>
            <person name="Carmen J.C."/>
            <person name="Chen Z."/>
            <person name="Ding L."/>
            <person name="Gujja S."/>
            <person name="Magrini V."/>
            <person name="Misas E."/>
            <person name="Mitreva M."/>
            <person name="Priest M."/>
            <person name="Saif S."/>
            <person name="Whiston E.A."/>
            <person name="Young S."/>
            <person name="Zeng Q."/>
            <person name="Goldman W.E."/>
            <person name="Mardis E.R."/>
            <person name="Taylor J.W."/>
            <person name="McEwen J.G."/>
            <person name="Clay O.K."/>
            <person name="Klein B.S."/>
            <person name="Cuomo C.A."/>
        </authorList>
    </citation>
    <scope>NUCLEOTIDE SEQUENCE [LARGE SCALE GENOMIC DNA]</scope>
    <source>
        <strain evidence="5">UAMH 3008</strain>
    </source>
</reference>
<dbReference type="SMART" id="SM00248">
    <property type="entry name" value="ANK"/>
    <property type="match status" value="2"/>
</dbReference>
<proteinExistence type="predicted"/>
<dbReference type="PROSITE" id="PS50297">
    <property type="entry name" value="ANK_REP_REGION"/>
    <property type="match status" value="1"/>
</dbReference>
<protein>
    <submittedName>
        <fullName evidence="4">Uncharacterized protein</fullName>
    </submittedName>
</protein>
<dbReference type="SUPFAM" id="SSF48403">
    <property type="entry name" value="Ankyrin repeat"/>
    <property type="match status" value="1"/>
</dbReference>
<dbReference type="PANTHER" id="PTHR24171:SF10">
    <property type="entry name" value="ANKYRIN REPEAT DOMAIN-CONTAINING PROTEIN 29-LIKE"/>
    <property type="match status" value="1"/>
</dbReference>
<organism evidence="4 5">
    <name type="scientific">[Emmonsia] crescens</name>
    <dbReference type="NCBI Taxonomy" id="73230"/>
    <lineage>
        <taxon>Eukaryota</taxon>
        <taxon>Fungi</taxon>
        <taxon>Dikarya</taxon>
        <taxon>Ascomycota</taxon>
        <taxon>Pezizomycotina</taxon>
        <taxon>Eurotiomycetes</taxon>
        <taxon>Eurotiomycetidae</taxon>
        <taxon>Onygenales</taxon>
        <taxon>Ajellomycetaceae</taxon>
        <taxon>Emergomyces</taxon>
    </lineage>
</organism>
<evidence type="ECO:0000313" key="5">
    <source>
        <dbReference type="Proteomes" id="UP000034164"/>
    </source>
</evidence>
<dbReference type="AlphaFoldDB" id="A0A0G2J612"/>
<gene>
    <name evidence="4" type="ORF">EMCG_07085</name>
</gene>
<keyword evidence="2 3" id="KW-0040">ANK repeat</keyword>
<dbReference type="Proteomes" id="UP000034164">
    <property type="component" value="Unassembled WGS sequence"/>
</dbReference>
<evidence type="ECO:0000313" key="4">
    <source>
        <dbReference type="EMBL" id="KKZ67219.1"/>
    </source>
</evidence>
<dbReference type="InterPro" id="IPR002110">
    <property type="entry name" value="Ankyrin_rpt"/>
</dbReference>
<name>A0A0G2J612_9EURO</name>
<feature type="repeat" description="ANK" evidence="3">
    <location>
        <begin position="134"/>
        <end position="166"/>
    </location>
</feature>
<evidence type="ECO:0000256" key="2">
    <source>
        <dbReference type="ARBA" id="ARBA00023043"/>
    </source>
</evidence>
<dbReference type="PROSITE" id="PS50088">
    <property type="entry name" value="ANK_REPEAT"/>
    <property type="match status" value="1"/>
</dbReference>
<evidence type="ECO:0000256" key="3">
    <source>
        <dbReference type="PROSITE-ProRule" id="PRU00023"/>
    </source>
</evidence>
<dbReference type="OrthoDB" id="9995210at2759"/>
<keyword evidence="1" id="KW-0677">Repeat</keyword>